<dbReference type="EMBL" id="JASJQH010006958">
    <property type="protein sequence ID" value="KAK9722107.1"/>
    <property type="molecule type" value="Genomic_DNA"/>
</dbReference>
<dbReference type="InterPro" id="IPR036378">
    <property type="entry name" value="FAS1_dom_sf"/>
</dbReference>
<accession>A0ABR2W6Z1</accession>
<evidence type="ECO:0000313" key="3">
    <source>
        <dbReference type="EMBL" id="KAK9722107.1"/>
    </source>
</evidence>
<evidence type="ECO:0000256" key="1">
    <source>
        <dbReference type="SAM" id="MobiDB-lite"/>
    </source>
</evidence>
<dbReference type="Proteomes" id="UP001479436">
    <property type="component" value="Unassembled WGS sequence"/>
</dbReference>
<protein>
    <submittedName>
        <fullName evidence="3">Stabilin-2</fullName>
    </submittedName>
</protein>
<keyword evidence="4" id="KW-1185">Reference proteome</keyword>
<dbReference type="Pfam" id="PF02469">
    <property type="entry name" value="Fasciclin"/>
    <property type="match status" value="1"/>
</dbReference>
<evidence type="ECO:0000259" key="2">
    <source>
        <dbReference type="Pfam" id="PF02469"/>
    </source>
</evidence>
<gene>
    <name evidence="3" type="primary">STAB2</name>
    <name evidence="3" type="ORF">K7432_002917</name>
</gene>
<evidence type="ECO:0000313" key="4">
    <source>
        <dbReference type="Proteomes" id="UP001479436"/>
    </source>
</evidence>
<dbReference type="SUPFAM" id="SSF82153">
    <property type="entry name" value="FAS1 domain"/>
    <property type="match status" value="1"/>
</dbReference>
<reference evidence="3 4" key="1">
    <citation type="submission" date="2023-04" db="EMBL/GenBank/DDBJ databases">
        <title>Genome of Basidiobolus ranarum AG-B5.</title>
        <authorList>
            <person name="Stajich J.E."/>
            <person name="Carter-House D."/>
            <person name="Gryganskyi A."/>
        </authorList>
    </citation>
    <scope>NUCLEOTIDE SEQUENCE [LARGE SCALE GENOMIC DNA]</scope>
    <source>
        <strain evidence="3 4">AG-B5</strain>
    </source>
</reference>
<feature type="domain" description="FAS1" evidence="2">
    <location>
        <begin position="62"/>
        <end position="127"/>
    </location>
</feature>
<feature type="compositionally biased region" description="Basic residues" evidence="1">
    <location>
        <begin position="49"/>
        <end position="61"/>
    </location>
</feature>
<name>A0ABR2W6Z1_9FUNG</name>
<dbReference type="InterPro" id="IPR000782">
    <property type="entry name" value="FAS1_domain"/>
</dbReference>
<sequence length="144" mass="16493">MRLVMEAIVAVEEPRRGGDRRGRDDWDDDRNGRGRHGRGDRDDEDDHRGRHGRHNPHRGGGRHGSDEFEKIKFPSMLGGEKLEIYLNPNSLRGNHFDIIVNNEARVVFSDYVAKNGVIHGLDNILIPKGLNVPEDWFDDEPCDF</sequence>
<proteinExistence type="predicted"/>
<organism evidence="3 4">
    <name type="scientific">Basidiobolus ranarum</name>
    <dbReference type="NCBI Taxonomy" id="34480"/>
    <lineage>
        <taxon>Eukaryota</taxon>
        <taxon>Fungi</taxon>
        <taxon>Fungi incertae sedis</taxon>
        <taxon>Zoopagomycota</taxon>
        <taxon>Entomophthoromycotina</taxon>
        <taxon>Basidiobolomycetes</taxon>
        <taxon>Basidiobolales</taxon>
        <taxon>Basidiobolaceae</taxon>
        <taxon>Basidiobolus</taxon>
    </lineage>
</organism>
<comment type="caution">
    <text evidence="3">The sequence shown here is derived from an EMBL/GenBank/DDBJ whole genome shotgun (WGS) entry which is preliminary data.</text>
</comment>
<feature type="region of interest" description="Disordered" evidence="1">
    <location>
        <begin position="10"/>
        <end position="68"/>
    </location>
</feature>
<feature type="compositionally biased region" description="Basic and acidic residues" evidence="1">
    <location>
        <begin position="12"/>
        <end position="41"/>
    </location>
</feature>
<dbReference type="Gene3D" id="2.30.180.10">
    <property type="entry name" value="FAS1 domain"/>
    <property type="match status" value="1"/>
</dbReference>